<evidence type="ECO:0000313" key="6">
    <source>
        <dbReference type="Proteomes" id="UP000711391"/>
    </source>
</evidence>
<dbReference type="InterPro" id="IPR006222">
    <property type="entry name" value="GCVT_N"/>
</dbReference>
<gene>
    <name evidence="5" type="ORF">ISQ64_03765</name>
</gene>
<evidence type="ECO:0000256" key="2">
    <source>
        <dbReference type="PIRSR" id="PIRSR006487-1"/>
    </source>
</evidence>
<evidence type="ECO:0000313" key="5">
    <source>
        <dbReference type="EMBL" id="MBL6818503.1"/>
    </source>
</evidence>
<keyword evidence="1" id="KW-0032">Aminotransferase</keyword>
<keyword evidence="1" id="KW-0808">Transferase</keyword>
<sequence>MKESKLPLLIGIGSRIRKSPYFDSTIKYGVTGFTIYNKMYLPTSFSGPEKEYESLVNDVTFGDFAAERQIEVSGPDAYDFIRYVNPRNLSKCDIGDCKYIVLTDPDGGIINDACLLRLEPNKFWVSPGDGDVLLWFQGIAINSGMDVKIHEPDVSPLQISGPKAGKLIQKLFEGIHDDLGYYKARQTSLSDIPMVIARTGWSGELSYELYLQDRKKGDELFEMVYEAAKEFNGAVIAPNAIRTIEGGLLSYHSDFGREHNPFTIGLDRLVDLEQDIDFIGKEALKKIKEEGIKEKLVGVEIEGDPIQKAPENFWPVFNSSNNKIGRLSRCFYSPRLQKNIGLAILAIDYVDPGTSIVIESPNAHLNAKVHQLPWFPAEKSNNLD</sequence>
<dbReference type="AlphaFoldDB" id="A0A937I985"/>
<dbReference type="InterPro" id="IPR028896">
    <property type="entry name" value="GcvT/YgfZ/DmdA"/>
</dbReference>
<evidence type="ECO:0000259" key="4">
    <source>
        <dbReference type="Pfam" id="PF08669"/>
    </source>
</evidence>
<dbReference type="GO" id="GO:0008483">
    <property type="term" value="F:transaminase activity"/>
    <property type="evidence" value="ECO:0007669"/>
    <property type="project" value="UniProtKB-KW"/>
</dbReference>
<dbReference type="InterPro" id="IPR013977">
    <property type="entry name" value="GcvT_C"/>
</dbReference>
<accession>A0A937I985</accession>
<dbReference type="EMBL" id="JADHQD010000021">
    <property type="protein sequence ID" value="MBL6818503.1"/>
    <property type="molecule type" value="Genomic_DNA"/>
</dbReference>
<name>A0A937I985_9GAMM</name>
<dbReference type="SUPFAM" id="SSF103025">
    <property type="entry name" value="Folate-binding domain"/>
    <property type="match status" value="1"/>
</dbReference>
<organism evidence="5 6">
    <name type="scientific">SAR86 cluster bacterium</name>
    <dbReference type="NCBI Taxonomy" id="2030880"/>
    <lineage>
        <taxon>Bacteria</taxon>
        <taxon>Pseudomonadati</taxon>
        <taxon>Pseudomonadota</taxon>
        <taxon>Gammaproteobacteria</taxon>
        <taxon>SAR86 cluster</taxon>
    </lineage>
</organism>
<dbReference type="Pfam" id="PF08669">
    <property type="entry name" value="GCV_T_C"/>
    <property type="match status" value="1"/>
</dbReference>
<dbReference type="PANTHER" id="PTHR43757:SF2">
    <property type="entry name" value="AMINOMETHYLTRANSFERASE, MITOCHONDRIAL"/>
    <property type="match status" value="1"/>
</dbReference>
<dbReference type="Proteomes" id="UP000711391">
    <property type="component" value="Unassembled WGS sequence"/>
</dbReference>
<protein>
    <submittedName>
        <fullName evidence="5">Glycine cleavage system protein T</fullName>
    </submittedName>
</protein>
<dbReference type="InterPro" id="IPR029043">
    <property type="entry name" value="GcvT/YgfZ_C"/>
</dbReference>
<comment type="caution">
    <text evidence="5">The sequence shown here is derived from an EMBL/GenBank/DDBJ whole genome shotgun (WGS) entry which is preliminary data.</text>
</comment>
<dbReference type="SUPFAM" id="SSF101790">
    <property type="entry name" value="Aminomethyltransferase beta-barrel domain"/>
    <property type="match status" value="1"/>
</dbReference>
<dbReference type="Gene3D" id="3.30.1360.120">
    <property type="entry name" value="Probable tRNA modification gtpase trme, domain 1"/>
    <property type="match status" value="1"/>
</dbReference>
<dbReference type="Pfam" id="PF01571">
    <property type="entry name" value="GCV_T"/>
    <property type="match status" value="1"/>
</dbReference>
<dbReference type="PIRSF" id="PIRSF006487">
    <property type="entry name" value="GcvT"/>
    <property type="match status" value="1"/>
</dbReference>
<dbReference type="InterPro" id="IPR027266">
    <property type="entry name" value="TrmE/GcvT-like"/>
</dbReference>
<proteinExistence type="predicted"/>
<evidence type="ECO:0000256" key="1">
    <source>
        <dbReference type="ARBA" id="ARBA00022576"/>
    </source>
</evidence>
<evidence type="ECO:0000259" key="3">
    <source>
        <dbReference type="Pfam" id="PF01571"/>
    </source>
</evidence>
<dbReference type="PANTHER" id="PTHR43757">
    <property type="entry name" value="AMINOMETHYLTRANSFERASE"/>
    <property type="match status" value="1"/>
</dbReference>
<feature type="domain" description="GCVT N-terminal" evidence="3">
    <location>
        <begin position="37"/>
        <end position="273"/>
    </location>
</feature>
<feature type="binding site" evidence="2">
    <location>
        <position position="208"/>
    </location>
    <ligand>
        <name>substrate</name>
    </ligand>
</feature>
<reference evidence="5" key="1">
    <citation type="submission" date="2020-10" db="EMBL/GenBank/DDBJ databases">
        <title>Microbiome of the Black Sea water column analyzed by genome centric metagenomics.</title>
        <authorList>
            <person name="Cabello-Yeves P.J."/>
            <person name="Callieri C."/>
            <person name="Picazo A."/>
            <person name="Mehrshad M."/>
            <person name="Haro-Moreno J.M."/>
            <person name="Roda-Garcia J."/>
            <person name="Dzembekova N."/>
            <person name="Slabakova V."/>
            <person name="Slabakova N."/>
            <person name="Moncheva S."/>
            <person name="Rodriguez-Valera F."/>
        </authorList>
    </citation>
    <scope>NUCLEOTIDE SEQUENCE</scope>
    <source>
        <strain evidence="5">BS307-5m-G50</strain>
    </source>
</reference>
<feature type="domain" description="Aminomethyltransferase C-terminal" evidence="4">
    <location>
        <begin position="295"/>
        <end position="375"/>
    </location>
</feature>